<sequence length="178" mass="20016">MESVDWDPQHATQSTRRGKKLADREQLARRMRLMWQMLIVRPAGTGVNRNRGAPDGHPAPKRGVPRHADRSRSRLQRDTIWAWHPGSACWLQPGMLSRCRGADHESVMNRCHRTVYMGPPTFHSFGPVFETGIGIRGLRSNTAINRHGRPPGHSVIRAHPARTETEGSPCAVRNQDIG</sequence>
<feature type="region of interest" description="Disordered" evidence="1">
    <location>
        <begin position="45"/>
        <end position="73"/>
    </location>
</feature>
<feature type="region of interest" description="Disordered" evidence="1">
    <location>
        <begin position="1"/>
        <end position="24"/>
    </location>
</feature>
<name>A0AAN6ZCZ3_9PEZI</name>
<comment type="caution">
    <text evidence="2">The sequence shown here is derived from an EMBL/GenBank/DDBJ whole genome shotgun (WGS) entry which is preliminary data.</text>
</comment>
<reference evidence="2" key="1">
    <citation type="journal article" date="2023" name="Mol. Phylogenet. Evol.">
        <title>Genome-scale phylogeny and comparative genomics of the fungal order Sordariales.</title>
        <authorList>
            <person name="Hensen N."/>
            <person name="Bonometti L."/>
            <person name="Westerberg I."/>
            <person name="Brannstrom I.O."/>
            <person name="Guillou S."/>
            <person name="Cros-Aarteil S."/>
            <person name="Calhoun S."/>
            <person name="Haridas S."/>
            <person name="Kuo A."/>
            <person name="Mondo S."/>
            <person name="Pangilinan J."/>
            <person name="Riley R."/>
            <person name="LaButti K."/>
            <person name="Andreopoulos B."/>
            <person name="Lipzen A."/>
            <person name="Chen C."/>
            <person name="Yan M."/>
            <person name="Daum C."/>
            <person name="Ng V."/>
            <person name="Clum A."/>
            <person name="Steindorff A."/>
            <person name="Ohm R.A."/>
            <person name="Martin F."/>
            <person name="Silar P."/>
            <person name="Natvig D.O."/>
            <person name="Lalanne C."/>
            <person name="Gautier V."/>
            <person name="Ament-Velasquez S.L."/>
            <person name="Kruys A."/>
            <person name="Hutchinson M.I."/>
            <person name="Powell A.J."/>
            <person name="Barry K."/>
            <person name="Miller A.N."/>
            <person name="Grigoriev I.V."/>
            <person name="Debuchy R."/>
            <person name="Gladieux P."/>
            <person name="Hiltunen Thoren M."/>
            <person name="Johannesson H."/>
        </authorList>
    </citation>
    <scope>NUCLEOTIDE SEQUENCE</scope>
    <source>
        <strain evidence="2">CBS 123565</strain>
    </source>
</reference>
<gene>
    <name evidence="2" type="ORF">BT67DRAFT_296676</name>
</gene>
<reference evidence="2" key="2">
    <citation type="submission" date="2023-05" db="EMBL/GenBank/DDBJ databases">
        <authorList>
            <consortium name="Lawrence Berkeley National Laboratory"/>
            <person name="Steindorff A."/>
            <person name="Hensen N."/>
            <person name="Bonometti L."/>
            <person name="Westerberg I."/>
            <person name="Brannstrom I.O."/>
            <person name="Guillou S."/>
            <person name="Cros-Aarteil S."/>
            <person name="Calhoun S."/>
            <person name="Haridas S."/>
            <person name="Kuo A."/>
            <person name="Mondo S."/>
            <person name="Pangilinan J."/>
            <person name="Riley R."/>
            <person name="Labutti K."/>
            <person name="Andreopoulos B."/>
            <person name="Lipzen A."/>
            <person name="Chen C."/>
            <person name="Yanf M."/>
            <person name="Daum C."/>
            <person name="Ng V."/>
            <person name="Clum A."/>
            <person name="Ohm R."/>
            <person name="Martin F."/>
            <person name="Silar P."/>
            <person name="Natvig D."/>
            <person name="Lalanne C."/>
            <person name="Gautier V."/>
            <person name="Ament-Velasquez S.L."/>
            <person name="Kruys A."/>
            <person name="Hutchinson M.I."/>
            <person name="Powell A.J."/>
            <person name="Barry K."/>
            <person name="Miller A.N."/>
            <person name="Grigoriev I.V."/>
            <person name="Debuchy R."/>
            <person name="Gladieux P."/>
            <person name="Thoren M.H."/>
            <person name="Johannesson H."/>
        </authorList>
    </citation>
    <scope>NUCLEOTIDE SEQUENCE</scope>
    <source>
        <strain evidence="2">CBS 123565</strain>
    </source>
</reference>
<dbReference type="Proteomes" id="UP001304895">
    <property type="component" value="Unassembled WGS sequence"/>
</dbReference>
<evidence type="ECO:0000313" key="3">
    <source>
        <dbReference type="Proteomes" id="UP001304895"/>
    </source>
</evidence>
<organism evidence="2 3">
    <name type="scientific">Trichocladium antarcticum</name>
    <dbReference type="NCBI Taxonomy" id="1450529"/>
    <lineage>
        <taxon>Eukaryota</taxon>
        <taxon>Fungi</taxon>
        <taxon>Dikarya</taxon>
        <taxon>Ascomycota</taxon>
        <taxon>Pezizomycotina</taxon>
        <taxon>Sordariomycetes</taxon>
        <taxon>Sordariomycetidae</taxon>
        <taxon>Sordariales</taxon>
        <taxon>Chaetomiaceae</taxon>
        <taxon>Trichocladium</taxon>
    </lineage>
</organism>
<evidence type="ECO:0000313" key="2">
    <source>
        <dbReference type="EMBL" id="KAK4134525.1"/>
    </source>
</evidence>
<proteinExistence type="predicted"/>
<dbReference type="AlphaFoldDB" id="A0AAN6ZCZ3"/>
<keyword evidence="3" id="KW-1185">Reference proteome</keyword>
<dbReference type="EMBL" id="MU853408">
    <property type="protein sequence ID" value="KAK4134525.1"/>
    <property type="molecule type" value="Genomic_DNA"/>
</dbReference>
<protein>
    <submittedName>
        <fullName evidence="2">Uncharacterized protein</fullName>
    </submittedName>
</protein>
<evidence type="ECO:0000256" key="1">
    <source>
        <dbReference type="SAM" id="MobiDB-lite"/>
    </source>
</evidence>
<accession>A0AAN6ZCZ3</accession>